<proteinExistence type="predicted"/>
<gene>
    <name evidence="2" type="ORF">QBC46DRAFT_346579</name>
</gene>
<comment type="caution">
    <text evidence="2">The sequence shown here is derived from an EMBL/GenBank/DDBJ whole genome shotgun (WGS) entry which is preliminary data.</text>
</comment>
<dbReference type="EMBL" id="MU853921">
    <property type="protein sequence ID" value="KAK3935509.1"/>
    <property type="molecule type" value="Genomic_DNA"/>
</dbReference>
<protein>
    <submittedName>
        <fullName evidence="2">Uncharacterized protein</fullName>
    </submittedName>
</protein>
<dbReference type="AlphaFoldDB" id="A0AAN6S033"/>
<name>A0AAN6S033_9PEZI</name>
<organism evidence="2 3">
    <name type="scientific">Diplogelasinospora grovesii</name>
    <dbReference type="NCBI Taxonomy" id="303347"/>
    <lineage>
        <taxon>Eukaryota</taxon>
        <taxon>Fungi</taxon>
        <taxon>Dikarya</taxon>
        <taxon>Ascomycota</taxon>
        <taxon>Pezizomycotina</taxon>
        <taxon>Sordariomycetes</taxon>
        <taxon>Sordariomycetidae</taxon>
        <taxon>Sordariales</taxon>
        <taxon>Diplogelasinosporaceae</taxon>
        <taxon>Diplogelasinospora</taxon>
    </lineage>
</organism>
<keyword evidence="3" id="KW-1185">Reference proteome</keyword>
<dbReference type="Proteomes" id="UP001303473">
    <property type="component" value="Unassembled WGS sequence"/>
</dbReference>
<sequence length="67" mass="7312">MPATIEEPKQQVPMEASASDARITVVTQQPRAEPLPKLEQEMTLRGGRMNCGFTCCNGMLSCHKGCC</sequence>
<evidence type="ECO:0000256" key="1">
    <source>
        <dbReference type="SAM" id="MobiDB-lite"/>
    </source>
</evidence>
<feature type="region of interest" description="Disordered" evidence="1">
    <location>
        <begin position="1"/>
        <end position="20"/>
    </location>
</feature>
<reference evidence="3" key="1">
    <citation type="journal article" date="2023" name="Mol. Phylogenet. Evol.">
        <title>Genome-scale phylogeny and comparative genomics of the fungal order Sordariales.</title>
        <authorList>
            <person name="Hensen N."/>
            <person name="Bonometti L."/>
            <person name="Westerberg I."/>
            <person name="Brannstrom I.O."/>
            <person name="Guillou S."/>
            <person name="Cros-Aarteil S."/>
            <person name="Calhoun S."/>
            <person name="Haridas S."/>
            <person name="Kuo A."/>
            <person name="Mondo S."/>
            <person name="Pangilinan J."/>
            <person name="Riley R."/>
            <person name="LaButti K."/>
            <person name="Andreopoulos B."/>
            <person name="Lipzen A."/>
            <person name="Chen C."/>
            <person name="Yan M."/>
            <person name="Daum C."/>
            <person name="Ng V."/>
            <person name="Clum A."/>
            <person name="Steindorff A."/>
            <person name="Ohm R.A."/>
            <person name="Martin F."/>
            <person name="Silar P."/>
            <person name="Natvig D.O."/>
            <person name="Lalanne C."/>
            <person name="Gautier V."/>
            <person name="Ament-Velasquez S.L."/>
            <person name="Kruys A."/>
            <person name="Hutchinson M.I."/>
            <person name="Powell A.J."/>
            <person name="Barry K."/>
            <person name="Miller A.N."/>
            <person name="Grigoriev I.V."/>
            <person name="Debuchy R."/>
            <person name="Gladieux P."/>
            <person name="Hiltunen Thoren M."/>
            <person name="Johannesson H."/>
        </authorList>
    </citation>
    <scope>NUCLEOTIDE SEQUENCE [LARGE SCALE GENOMIC DNA]</scope>
    <source>
        <strain evidence="3">CBS 340.73</strain>
    </source>
</reference>
<evidence type="ECO:0000313" key="3">
    <source>
        <dbReference type="Proteomes" id="UP001303473"/>
    </source>
</evidence>
<accession>A0AAN6S033</accession>
<evidence type="ECO:0000313" key="2">
    <source>
        <dbReference type="EMBL" id="KAK3935509.1"/>
    </source>
</evidence>